<evidence type="ECO:0000313" key="3">
    <source>
        <dbReference type="EMBL" id="MBC3340577.1"/>
    </source>
</evidence>
<evidence type="ECO:0000256" key="1">
    <source>
        <dbReference type="SAM" id="MobiDB-lite"/>
    </source>
</evidence>
<feature type="compositionally biased region" description="Low complexity" evidence="1">
    <location>
        <begin position="210"/>
        <end position="226"/>
    </location>
</feature>
<dbReference type="EMBL" id="JABWQP010000001">
    <property type="protein sequence ID" value="MBC3340577.1"/>
    <property type="molecule type" value="Genomic_DNA"/>
</dbReference>
<evidence type="ECO:0000259" key="2">
    <source>
        <dbReference type="Pfam" id="PF02223"/>
    </source>
</evidence>
<keyword evidence="5" id="KW-1185">Reference proteome</keyword>
<organism evidence="3">
    <name type="scientific">Pseudomonas khorasanensis</name>
    <dbReference type="NCBI Taxonomy" id="2745508"/>
    <lineage>
        <taxon>Bacteria</taxon>
        <taxon>Pseudomonadati</taxon>
        <taxon>Pseudomonadota</taxon>
        <taxon>Gammaproteobacteria</taxon>
        <taxon>Pseudomonadales</taxon>
        <taxon>Pseudomonadaceae</taxon>
        <taxon>Pseudomonas</taxon>
    </lineage>
</organism>
<keyword evidence="3" id="KW-0808">Transferase</keyword>
<comment type="caution">
    <text evidence="3">The sequence shown here is derived from an EMBL/GenBank/DDBJ whole genome shotgun (WGS) entry which is preliminary data.</text>
</comment>
<reference evidence="3" key="2">
    <citation type="submission" date="2020-07" db="EMBL/GenBank/DDBJ databases">
        <authorList>
            <person name="Lood C."/>
            <person name="Girard L."/>
        </authorList>
    </citation>
    <scope>NUCLEOTIDE SEQUENCE</scope>
    <source>
        <strain evidence="3">SWRI153</strain>
    </source>
</reference>
<reference evidence="4" key="3">
    <citation type="submission" date="2021-06" db="EMBL/GenBank/DDBJ databases">
        <title>Updating the genus Pseudomonas: Description of 43 new species and partition of the Pseudomonas putida group.</title>
        <authorList>
            <person name="Girard L."/>
            <person name="Lood C."/>
            <person name="Vandamme P."/>
            <person name="Rokni-Zadeh H."/>
            <person name="Van Noort V."/>
            <person name="Hofte M."/>
            <person name="Lavigne R."/>
            <person name="De Mot R."/>
        </authorList>
    </citation>
    <scope>NUCLEOTIDE SEQUENCE</scope>
    <source>
        <strain evidence="4">SWRI153</strain>
    </source>
</reference>
<feature type="region of interest" description="Disordered" evidence="1">
    <location>
        <begin position="210"/>
        <end position="232"/>
    </location>
</feature>
<protein>
    <submittedName>
        <fullName evidence="3">Thymidylate kinase</fullName>
    </submittedName>
</protein>
<keyword evidence="3" id="KW-0418">Kinase</keyword>
<sequence length="232" mass="25895">MNRPLFVALDGPKGVGKTTLLEAITEALRADNKKVIRLCEKKSDPFRGETMHLVNRLVRHPDRDLELEVCQRLADSRRWISRHVLTKQPTDSIILIDRWYPSDAAFRRAVPFSEILQLNIERNVQVPDLHVGVVTAANISWARAGARRRGLSSTVLRGLEEHVACTQAFEQAAAEQGWFLCRNEGAIEEATRRVVMEINRAMSHCKKAGSSIASSAAAPHRSAISRNSVPDS</sequence>
<proteinExistence type="predicted"/>
<dbReference type="Pfam" id="PF02223">
    <property type="entry name" value="Thymidylate_kin"/>
    <property type="match status" value="1"/>
</dbReference>
<gene>
    <name evidence="4" type="ORF">HU727_005085</name>
    <name evidence="3" type="ORF">HU727_02895</name>
</gene>
<dbReference type="GO" id="GO:0016301">
    <property type="term" value="F:kinase activity"/>
    <property type="evidence" value="ECO:0007669"/>
    <property type="project" value="UniProtKB-KW"/>
</dbReference>
<dbReference type="EMBL" id="JABWQP020000001">
    <property type="protein sequence ID" value="MBV4484958.1"/>
    <property type="molecule type" value="Genomic_DNA"/>
</dbReference>
<dbReference type="InterPro" id="IPR039430">
    <property type="entry name" value="Thymidylate_kin-like_dom"/>
</dbReference>
<evidence type="ECO:0000313" key="5">
    <source>
        <dbReference type="Proteomes" id="UP000648816"/>
    </source>
</evidence>
<accession>A0A923F0R9</accession>
<feature type="domain" description="Thymidylate kinase-like" evidence="2">
    <location>
        <begin position="9"/>
        <end position="189"/>
    </location>
</feature>
<dbReference type="RefSeq" id="WP_186528708.1">
    <property type="nucleotide sequence ID" value="NZ_JABWQP020000001.1"/>
</dbReference>
<dbReference type="Gene3D" id="3.40.50.300">
    <property type="entry name" value="P-loop containing nucleotide triphosphate hydrolases"/>
    <property type="match status" value="1"/>
</dbReference>
<dbReference type="CDD" id="cd01672">
    <property type="entry name" value="TMPK"/>
    <property type="match status" value="1"/>
</dbReference>
<dbReference type="AlphaFoldDB" id="A0A923F0R9"/>
<dbReference type="InterPro" id="IPR027417">
    <property type="entry name" value="P-loop_NTPase"/>
</dbReference>
<dbReference type="SUPFAM" id="SSF52540">
    <property type="entry name" value="P-loop containing nucleoside triphosphate hydrolases"/>
    <property type="match status" value="1"/>
</dbReference>
<evidence type="ECO:0000313" key="4">
    <source>
        <dbReference type="EMBL" id="MBV4484958.1"/>
    </source>
</evidence>
<name>A0A923F0R9_9PSED</name>
<reference evidence="3 5" key="1">
    <citation type="journal article" date="2020" name="Microorganisms">
        <title>Reliable Identification of Environmental Pseudomonas Isolates Using the rpoD Gene.</title>
        <authorList>
            <consortium name="The Broad Institute Genome Sequencing Platform"/>
            <person name="Girard L."/>
            <person name="Lood C."/>
            <person name="Rokni-Zadeh H."/>
            <person name="van Noort V."/>
            <person name="Lavigne R."/>
            <person name="De Mot R."/>
        </authorList>
    </citation>
    <scope>NUCLEOTIDE SEQUENCE</scope>
    <source>
        <strain evidence="3 5">SWRI153</strain>
    </source>
</reference>
<dbReference type="Proteomes" id="UP000648816">
    <property type="component" value="Unassembled WGS sequence"/>
</dbReference>